<dbReference type="GO" id="GO:0000987">
    <property type="term" value="F:cis-regulatory region sequence-specific DNA binding"/>
    <property type="evidence" value="ECO:0007669"/>
    <property type="project" value="InterPro"/>
</dbReference>
<keyword evidence="3" id="KW-0238">DNA-binding</keyword>
<evidence type="ECO:0000256" key="2">
    <source>
        <dbReference type="ARBA" id="ARBA00023015"/>
    </source>
</evidence>
<reference evidence="7" key="1">
    <citation type="submission" date="2023-05" db="EMBL/GenBank/DDBJ databases">
        <title>Nepenthes gracilis genome sequencing.</title>
        <authorList>
            <person name="Fukushima K."/>
        </authorList>
    </citation>
    <scope>NUCLEOTIDE SEQUENCE</scope>
    <source>
        <strain evidence="7">SING2019-196</strain>
    </source>
</reference>
<dbReference type="InterPro" id="IPR036879">
    <property type="entry name" value="TF_MADSbox_sf"/>
</dbReference>
<dbReference type="GO" id="GO:0005634">
    <property type="term" value="C:nucleus"/>
    <property type="evidence" value="ECO:0007669"/>
    <property type="project" value="UniProtKB-SubCell"/>
</dbReference>
<evidence type="ECO:0000259" key="6">
    <source>
        <dbReference type="PROSITE" id="PS50066"/>
    </source>
</evidence>
<evidence type="ECO:0000256" key="1">
    <source>
        <dbReference type="ARBA" id="ARBA00004123"/>
    </source>
</evidence>
<dbReference type="PRINTS" id="PR00404">
    <property type="entry name" value="MADSDOMAIN"/>
</dbReference>
<dbReference type="EMBL" id="BSYO01000010">
    <property type="protein sequence ID" value="GMH10398.1"/>
    <property type="molecule type" value="Genomic_DNA"/>
</dbReference>
<dbReference type="Gene3D" id="3.40.1810.10">
    <property type="entry name" value="Transcription factor, MADS-box"/>
    <property type="match status" value="1"/>
</dbReference>
<dbReference type="Proteomes" id="UP001279734">
    <property type="component" value="Unassembled WGS sequence"/>
</dbReference>
<evidence type="ECO:0000313" key="8">
    <source>
        <dbReference type="Proteomes" id="UP001279734"/>
    </source>
</evidence>
<sequence>MVRKKVKLAYITDDFARKSCFRKRKQGLLKKMKEISILCDVEACAIIYSPYAAQPQVWPSTAAAAAVLAEFKGLPEEDQTKRMLNQRDFLLQMIRKVDEQVQKQRRDNREKVVVETMFHCLGGGSFHDLSTPDFDDVHKLVDKSLKDVLERVETLKTGTRKQPVIVEEEMMLPPLPPSLPPLPPMWPPELPPVLPQGLAAEQWAAGLVSVNLGMRATPPTPMQPPRGWWI</sequence>
<evidence type="ECO:0000256" key="4">
    <source>
        <dbReference type="ARBA" id="ARBA00023163"/>
    </source>
</evidence>
<accession>A0AAD3SFN1</accession>
<dbReference type="FunFam" id="3.40.1810.10:FF:000024">
    <property type="entry name" value="Agamous-like MADS-box protein AGL80"/>
    <property type="match status" value="1"/>
</dbReference>
<keyword evidence="5" id="KW-0539">Nucleus</keyword>
<gene>
    <name evidence="7" type="ORF">Nepgr_012239</name>
</gene>
<dbReference type="GO" id="GO:0045944">
    <property type="term" value="P:positive regulation of transcription by RNA polymerase II"/>
    <property type="evidence" value="ECO:0007669"/>
    <property type="project" value="InterPro"/>
</dbReference>
<protein>
    <recommendedName>
        <fullName evidence="6">MADS-box domain-containing protein</fullName>
    </recommendedName>
</protein>
<dbReference type="AlphaFoldDB" id="A0AAD3SFN1"/>
<dbReference type="PROSITE" id="PS50066">
    <property type="entry name" value="MADS_BOX_2"/>
    <property type="match status" value="1"/>
</dbReference>
<dbReference type="PANTHER" id="PTHR48019">
    <property type="entry name" value="SERUM RESPONSE FACTOR HOMOLOG"/>
    <property type="match status" value="1"/>
</dbReference>
<evidence type="ECO:0000313" key="7">
    <source>
        <dbReference type="EMBL" id="GMH10398.1"/>
    </source>
</evidence>
<keyword evidence="2" id="KW-0805">Transcription regulation</keyword>
<comment type="subcellular location">
    <subcellularLocation>
        <location evidence="1">Nucleus</location>
    </subcellularLocation>
</comment>
<keyword evidence="8" id="KW-1185">Reference proteome</keyword>
<keyword evidence="4" id="KW-0804">Transcription</keyword>
<proteinExistence type="predicted"/>
<dbReference type="GO" id="GO:0046983">
    <property type="term" value="F:protein dimerization activity"/>
    <property type="evidence" value="ECO:0007669"/>
    <property type="project" value="InterPro"/>
</dbReference>
<dbReference type="SUPFAM" id="SSF55455">
    <property type="entry name" value="SRF-like"/>
    <property type="match status" value="1"/>
</dbReference>
<dbReference type="GO" id="GO:0000981">
    <property type="term" value="F:DNA-binding transcription factor activity, RNA polymerase II-specific"/>
    <property type="evidence" value="ECO:0007669"/>
    <property type="project" value="InterPro"/>
</dbReference>
<comment type="caution">
    <text evidence="7">The sequence shown here is derived from an EMBL/GenBank/DDBJ whole genome shotgun (WGS) entry which is preliminary data.</text>
</comment>
<dbReference type="Pfam" id="PF00319">
    <property type="entry name" value="SRF-TF"/>
    <property type="match status" value="1"/>
</dbReference>
<dbReference type="CDD" id="cd00266">
    <property type="entry name" value="MADS_SRF_like"/>
    <property type="match status" value="1"/>
</dbReference>
<name>A0AAD3SFN1_NEPGR</name>
<dbReference type="SMART" id="SM00432">
    <property type="entry name" value="MADS"/>
    <property type="match status" value="1"/>
</dbReference>
<evidence type="ECO:0000256" key="5">
    <source>
        <dbReference type="ARBA" id="ARBA00023242"/>
    </source>
</evidence>
<organism evidence="7 8">
    <name type="scientific">Nepenthes gracilis</name>
    <name type="common">Slender pitcher plant</name>
    <dbReference type="NCBI Taxonomy" id="150966"/>
    <lineage>
        <taxon>Eukaryota</taxon>
        <taxon>Viridiplantae</taxon>
        <taxon>Streptophyta</taxon>
        <taxon>Embryophyta</taxon>
        <taxon>Tracheophyta</taxon>
        <taxon>Spermatophyta</taxon>
        <taxon>Magnoliopsida</taxon>
        <taxon>eudicotyledons</taxon>
        <taxon>Gunneridae</taxon>
        <taxon>Pentapetalae</taxon>
        <taxon>Caryophyllales</taxon>
        <taxon>Nepenthaceae</taxon>
        <taxon>Nepenthes</taxon>
    </lineage>
</organism>
<dbReference type="InterPro" id="IPR002100">
    <property type="entry name" value="TF_MADSbox"/>
</dbReference>
<dbReference type="InterPro" id="IPR033897">
    <property type="entry name" value="SRF-like_MADS-box"/>
</dbReference>
<feature type="domain" description="MADS-box" evidence="6">
    <location>
        <begin position="1"/>
        <end position="49"/>
    </location>
</feature>
<evidence type="ECO:0000256" key="3">
    <source>
        <dbReference type="ARBA" id="ARBA00023125"/>
    </source>
</evidence>
<dbReference type="InterPro" id="IPR050142">
    <property type="entry name" value="MADS-box/MEF2_TF"/>
</dbReference>